<comment type="caution">
    <text evidence="1">The sequence shown here is derived from an EMBL/GenBank/DDBJ whole genome shotgun (WGS) entry which is preliminary data.</text>
</comment>
<evidence type="ECO:0000313" key="1">
    <source>
        <dbReference type="EMBL" id="KAB1643377.1"/>
    </source>
</evidence>
<dbReference type="OrthoDB" id="4412416at2"/>
<sequence length="90" mass="10052">MTESLRPLLADDVRWDIFGEPELDAETALSFPQDIQEIEVFTAINHGRASSCNGRMLAGAQSIDFCHVFRFSGVAKTAKIVHIRTYLVRA</sequence>
<dbReference type="EMBL" id="WBKB01000003">
    <property type="protein sequence ID" value="KAB1643377.1"/>
    <property type="molecule type" value="Genomic_DNA"/>
</dbReference>
<protein>
    <recommendedName>
        <fullName evidence="3">Nuclear transport factor 2 family protein</fullName>
    </recommendedName>
</protein>
<proteinExistence type="predicted"/>
<dbReference type="AlphaFoldDB" id="A0A7J5BB96"/>
<evidence type="ECO:0008006" key="3">
    <source>
        <dbReference type="Google" id="ProtNLM"/>
    </source>
</evidence>
<accession>A0A7J5BB96</accession>
<evidence type="ECO:0000313" key="2">
    <source>
        <dbReference type="Proteomes" id="UP000433493"/>
    </source>
</evidence>
<name>A0A7J5BB96_9MICO</name>
<dbReference type="Gene3D" id="3.10.450.50">
    <property type="match status" value="1"/>
</dbReference>
<dbReference type="Proteomes" id="UP000433493">
    <property type="component" value="Unassembled WGS sequence"/>
</dbReference>
<keyword evidence="2" id="KW-1185">Reference proteome</keyword>
<dbReference type="RefSeq" id="WP_158051793.1">
    <property type="nucleotide sequence ID" value="NZ_WBKB01000003.1"/>
</dbReference>
<gene>
    <name evidence="1" type="ORF">F8O05_05655</name>
</gene>
<organism evidence="1 2">
    <name type="scientific">Gulosibacter chungangensis</name>
    <dbReference type="NCBI Taxonomy" id="979746"/>
    <lineage>
        <taxon>Bacteria</taxon>
        <taxon>Bacillati</taxon>
        <taxon>Actinomycetota</taxon>
        <taxon>Actinomycetes</taxon>
        <taxon>Micrococcales</taxon>
        <taxon>Microbacteriaceae</taxon>
        <taxon>Gulosibacter</taxon>
    </lineage>
</organism>
<reference evidence="1 2" key="1">
    <citation type="submission" date="2019-09" db="EMBL/GenBank/DDBJ databases">
        <title>Phylogeny of genus Pseudoclavibacter and closely related genus.</title>
        <authorList>
            <person name="Li Y."/>
        </authorList>
    </citation>
    <scope>NUCLEOTIDE SEQUENCE [LARGE SCALE GENOMIC DNA]</scope>
    <source>
        <strain evidence="1 2">KCTC 13959</strain>
    </source>
</reference>